<evidence type="ECO:0000313" key="1">
    <source>
        <dbReference type="EMBL" id="CAL4171195.1"/>
    </source>
</evidence>
<comment type="caution">
    <text evidence="1">The sequence shown here is derived from an EMBL/GenBank/DDBJ whole genome shotgun (WGS) entry which is preliminary data.</text>
</comment>
<gene>
    <name evidence="1" type="ORF">MNOR_LOCUS34087</name>
</gene>
<reference evidence="1 2" key="1">
    <citation type="submission" date="2024-05" db="EMBL/GenBank/DDBJ databases">
        <authorList>
            <person name="Wallberg A."/>
        </authorList>
    </citation>
    <scope>NUCLEOTIDE SEQUENCE [LARGE SCALE GENOMIC DNA]</scope>
</reference>
<organism evidence="1 2">
    <name type="scientific">Meganyctiphanes norvegica</name>
    <name type="common">Northern krill</name>
    <name type="synonym">Thysanopoda norvegica</name>
    <dbReference type="NCBI Taxonomy" id="48144"/>
    <lineage>
        <taxon>Eukaryota</taxon>
        <taxon>Metazoa</taxon>
        <taxon>Ecdysozoa</taxon>
        <taxon>Arthropoda</taxon>
        <taxon>Crustacea</taxon>
        <taxon>Multicrustacea</taxon>
        <taxon>Malacostraca</taxon>
        <taxon>Eumalacostraca</taxon>
        <taxon>Eucarida</taxon>
        <taxon>Euphausiacea</taxon>
        <taxon>Euphausiidae</taxon>
        <taxon>Meganyctiphanes</taxon>
    </lineage>
</organism>
<dbReference type="EMBL" id="CAXKWB010051246">
    <property type="protein sequence ID" value="CAL4171195.1"/>
    <property type="molecule type" value="Genomic_DNA"/>
</dbReference>
<feature type="non-terminal residue" evidence="1">
    <location>
        <position position="1"/>
    </location>
</feature>
<dbReference type="AlphaFoldDB" id="A0AAV2S9P4"/>
<accession>A0AAV2S9P4</accession>
<evidence type="ECO:0000313" key="2">
    <source>
        <dbReference type="Proteomes" id="UP001497623"/>
    </source>
</evidence>
<proteinExistence type="predicted"/>
<protein>
    <recommendedName>
        <fullName evidence="3">CUB domain-containing protein</fullName>
    </recommendedName>
</protein>
<dbReference type="Proteomes" id="UP001497623">
    <property type="component" value="Unassembled WGS sequence"/>
</dbReference>
<feature type="non-terminal residue" evidence="1">
    <location>
        <position position="137"/>
    </location>
</feature>
<sequence length="137" mass="15052">GGTPIPSLALDYPCDSSTTTVQDDIVVFPDLAPDFQSPFSCEHIFQGPSDGTFSIFCPGISLIEGCFKETITFIDGDGSRTEFFCEEDIQYSSMFNIFSLTYDKEATGRKDCPGKFFCMVFVEKGPVPKPPTTLKPT</sequence>
<name>A0AAV2S9P4_MEGNR</name>
<evidence type="ECO:0008006" key="3">
    <source>
        <dbReference type="Google" id="ProtNLM"/>
    </source>
</evidence>
<keyword evidence="2" id="KW-1185">Reference proteome</keyword>